<evidence type="ECO:0000256" key="6">
    <source>
        <dbReference type="ARBA" id="ARBA00023326"/>
    </source>
</evidence>
<dbReference type="Gene3D" id="3.10.50.10">
    <property type="match status" value="1"/>
</dbReference>
<evidence type="ECO:0000256" key="1">
    <source>
        <dbReference type="ARBA" id="ARBA00000822"/>
    </source>
</evidence>
<keyword evidence="6" id="KW-0624">Polysaccharide degradation</keyword>
<dbReference type="SUPFAM" id="SSF51445">
    <property type="entry name" value="(Trans)glycosidases"/>
    <property type="match status" value="1"/>
</dbReference>
<reference evidence="10" key="1">
    <citation type="submission" date="2020-11" db="EMBL/GenBank/DDBJ databases">
        <authorList>
            <consortium name="DOE Joint Genome Institute"/>
            <person name="Ahrendt S."/>
            <person name="Riley R."/>
            <person name="Andreopoulos W."/>
            <person name="Labutti K."/>
            <person name="Pangilinan J."/>
            <person name="Ruiz-Duenas F.J."/>
            <person name="Barrasa J.M."/>
            <person name="Sanchez-Garcia M."/>
            <person name="Camarero S."/>
            <person name="Miyauchi S."/>
            <person name="Serrano A."/>
            <person name="Linde D."/>
            <person name="Babiker R."/>
            <person name="Drula E."/>
            <person name="Ayuso-Fernandez I."/>
            <person name="Pacheco R."/>
            <person name="Padilla G."/>
            <person name="Ferreira P."/>
            <person name="Barriuso J."/>
            <person name="Kellner H."/>
            <person name="Castanera R."/>
            <person name="Alfaro M."/>
            <person name="Ramirez L."/>
            <person name="Pisabarro A.G."/>
            <person name="Kuo A."/>
            <person name="Tritt A."/>
            <person name="Lipzen A."/>
            <person name="He G."/>
            <person name="Yan M."/>
            <person name="Ng V."/>
            <person name="Cullen D."/>
            <person name="Martin F."/>
            <person name="Rosso M.-N."/>
            <person name="Henrissat B."/>
            <person name="Hibbett D."/>
            <person name="Martinez A.T."/>
            <person name="Grigoriev I.V."/>
        </authorList>
    </citation>
    <scope>NUCLEOTIDE SEQUENCE</scope>
    <source>
        <strain evidence="10">AH 40177</strain>
    </source>
</reference>
<evidence type="ECO:0000256" key="3">
    <source>
        <dbReference type="ARBA" id="ARBA00023024"/>
    </source>
</evidence>
<organism evidence="10 11">
    <name type="scientific">Rhodocollybia butyracea</name>
    <dbReference type="NCBI Taxonomy" id="206335"/>
    <lineage>
        <taxon>Eukaryota</taxon>
        <taxon>Fungi</taxon>
        <taxon>Dikarya</taxon>
        <taxon>Basidiomycota</taxon>
        <taxon>Agaricomycotina</taxon>
        <taxon>Agaricomycetes</taxon>
        <taxon>Agaricomycetidae</taxon>
        <taxon>Agaricales</taxon>
        <taxon>Marasmiineae</taxon>
        <taxon>Omphalotaceae</taxon>
        <taxon>Rhodocollybia</taxon>
    </lineage>
</organism>
<dbReference type="EMBL" id="JADNRY010000005">
    <property type="protein sequence ID" value="KAF9076770.1"/>
    <property type="molecule type" value="Genomic_DNA"/>
</dbReference>
<dbReference type="Gene3D" id="3.20.20.80">
    <property type="entry name" value="Glycosidases"/>
    <property type="match status" value="1"/>
</dbReference>
<dbReference type="InterPro" id="IPR050314">
    <property type="entry name" value="Glycosyl_Hydrlase_18"/>
</dbReference>
<protein>
    <submittedName>
        <fullName evidence="10">Glycoside hydrolase family 18 protein</fullName>
    </submittedName>
</protein>
<dbReference type="InterPro" id="IPR011583">
    <property type="entry name" value="Chitinase_II/V-like_cat"/>
</dbReference>
<dbReference type="InterPro" id="IPR001223">
    <property type="entry name" value="Glyco_hydro18_cat"/>
</dbReference>
<dbReference type="PROSITE" id="PS51910">
    <property type="entry name" value="GH18_2"/>
    <property type="match status" value="1"/>
</dbReference>
<comment type="catalytic activity">
    <reaction evidence="1">
        <text>Random endo-hydrolysis of N-acetyl-beta-D-glucosaminide (1-&gt;4)-beta-linkages in chitin and chitodextrins.</text>
        <dbReference type="EC" id="3.2.1.14"/>
    </reaction>
</comment>
<dbReference type="AlphaFoldDB" id="A0A9P5UE17"/>
<dbReference type="PANTHER" id="PTHR11177">
    <property type="entry name" value="CHITINASE"/>
    <property type="match status" value="1"/>
</dbReference>
<dbReference type="Proteomes" id="UP000772434">
    <property type="component" value="Unassembled WGS sequence"/>
</dbReference>
<dbReference type="OrthoDB" id="73875at2759"/>
<keyword evidence="3" id="KW-0146">Chitin degradation</keyword>
<evidence type="ECO:0000256" key="7">
    <source>
        <dbReference type="RuleBase" id="RU000489"/>
    </source>
</evidence>
<evidence type="ECO:0000259" key="9">
    <source>
        <dbReference type="PROSITE" id="PS51910"/>
    </source>
</evidence>
<keyword evidence="2 7" id="KW-0378">Hydrolase</keyword>
<dbReference type="GO" id="GO:0008843">
    <property type="term" value="F:endochitinase activity"/>
    <property type="evidence" value="ECO:0007669"/>
    <property type="project" value="UniProtKB-EC"/>
</dbReference>
<dbReference type="PROSITE" id="PS01095">
    <property type="entry name" value="GH18_1"/>
    <property type="match status" value="1"/>
</dbReference>
<name>A0A9P5UE17_9AGAR</name>
<comment type="caution">
    <text evidence="10">The sequence shown here is derived from an EMBL/GenBank/DDBJ whole genome shotgun (WGS) entry which is preliminary data.</text>
</comment>
<feature type="domain" description="GH18" evidence="9">
    <location>
        <begin position="1"/>
        <end position="361"/>
    </location>
</feature>
<dbReference type="GO" id="GO:0006032">
    <property type="term" value="P:chitin catabolic process"/>
    <property type="evidence" value="ECO:0007669"/>
    <property type="project" value="UniProtKB-KW"/>
</dbReference>
<dbReference type="InterPro" id="IPR029070">
    <property type="entry name" value="Chitinase_insertion_sf"/>
</dbReference>
<keyword evidence="4" id="KW-0119">Carbohydrate metabolism</keyword>
<dbReference type="Pfam" id="PF00704">
    <property type="entry name" value="Glyco_hydro_18"/>
    <property type="match status" value="1"/>
</dbReference>
<evidence type="ECO:0000313" key="10">
    <source>
        <dbReference type="EMBL" id="KAF9076770.1"/>
    </source>
</evidence>
<dbReference type="GO" id="GO:0005576">
    <property type="term" value="C:extracellular region"/>
    <property type="evidence" value="ECO:0007669"/>
    <property type="project" value="TreeGrafter"/>
</dbReference>
<accession>A0A9P5UE17</accession>
<dbReference type="SMART" id="SM00636">
    <property type="entry name" value="Glyco_18"/>
    <property type="match status" value="1"/>
</dbReference>
<dbReference type="PANTHER" id="PTHR11177:SF392">
    <property type="entry name" value="HAP41P"/>
    <property type="match status" value="1"/>
</dbReference>
<dbReference type="GO" id="GO:0008061">
    <property type="term" value="F:chitin binding"/>
    <property type="evidence" value="ECO:0007669"/>
    <property type="project" value="InterPro"/>
</dbReference>
<evidence type="ECO:0000256" key="5">
    <source>
        <dbReference type="ARBA" id="ARBA00023295"/>
    </source>
</evidence>
<evidence type="ECO:0000256" key="8">
    <source>
        <dbReference type="RuleBase" id="RU004453"/>
    </source>
</evidence>
<keyword evidence="11" id="KW-1185">Reference proteome</keyword>
<keyword evidence="5 7" id="KW-0326">Glycosidase</keyword>
<evidence type="ECO:0000313" key="11">
    <source>
        <dbReference type="Proteomes" id="UP000772434"/>
    </source>
</evidence>
<dbReference type="GO" id="GO:0000272">
    <property type="term" value="P:polysaccharide catabolic process"/>
    <property type="evidence" value="ECO:0007669"/>
    <property type="project" value="UniProtKB-KW"/>
</dbReference>
<gene>
    <name evidence="10" type="ORF">BDP27DRAFT_1379730</name>
</gene>
<proteinExistence type="inferred from homology"/>
<dbReference type="InterPro" id="IPR001579">
    <property type="entry name" value="Glyco_hydro_18_chit_AS"/>
</dbReference>
<evidence type="ECO:0000256" key="2">
    <source>
        <dbReference type="ARBA" id="ARBA00022801"/>
    </source>
</evidence>
<sequence length="361" mass="39075">MGYYPSWNSMILPPEQIDFTKFDWVDFAFVTLNQTSQLTFEDNSSSDILRRLVKSAHTSGKYAKVSIGGWDGSQYFSSAVATPASRQTCVEEIVNMVNEFDLDGVDFDWEYPGLEGSSGNQVNPSDSENFLALIQLLRPALPLGTKITAAVAQTPFAGRDGQPMSDVANFSQVLDWVMIMAYDVWQSSSDPGPNAPLYDGCSNSSQPEASVASSVKQWTQANFPAKQISLGVPFYGYVSDSNATSLRSRASSPSIRVVADGGAAQGSIAFNYIVNQGALAATSNGTYIGSHGFTRSWDQCSATPFLQSQTSRQIITYDDPESLWMKGRFAKEMGLLGVSSWDLTGDTSTWNLTASLIAGCS</sequence>
<comment type="similarity">
    <text evidence="8">Belongs to the glycosyl hydrolase 18 family.</text>
</comment>
<dbReference type="InterPro" id="IPR017853">
    <property type="entry name" value="GH"/>
</dbReference>
<evidence type="ECO:0000256" key="4">
    <source>
        <dbReference type="ARBA" id="ARBA00023277"/>
    </source>
</evidence>